<dbReference type="STRING" id="411684.HPDFL43_16331"/>
<keyword evidence="2" id="KW-1185">Reference proteome</keyword>
<gene>
    <name evidence="1" type="ORF">HPDFL43_16331</name>
</gene>
<dbReference type="EMBL" id="ABIA03000004">
    <property type="protein sequence ID" value="EDQ33060.1"/>
    <property type="molecule type" value="Genomic_DNA"/>
</dbReference>
<name>A9D7E1_HOEPD</name>
<dbReference type="AlphaFoldDB" id="A9D7E1"/>
<accession>A9D7E1</accession>
<sequence>MMLKAFAWKRIPKPPRVHGKLWGILTPQARKALKLDTSTLEYKSPVAPDRPVLQIRIRGVCETRAHYDGL</sequence>
<organism evidence="1 2">
    <name type="scientific">Hoeflea phototrophica (strain DSM 17068 / NCIMB 14078 / DFL-43)</name>
    <dbReference type="NCBI Taxonomy" id="411684"/>
    <lineage>
        <taxon>Bacteria</taxon>
        <taxon>Pseudomonadati</taxon>
        <taxon>Pseudomonadota</taxon>
        <taxon>Alphaproteobacteria</taxon>
        <taxon>Hyphomicrobiales</taxon>
        <taxon>Rhizobiaceae</taxon>
        <taxon>Hoeflea</taxon>
    </lineage>
</organism>
<dbReference type="Proteomes" id="UP000004291">
    <property type="component" value="Chromosome"/>
</dbReference>
<evidence type="ECO:0000313" key="1">
    <source>
        <dbReference type="EMBL" id="EDQ33060.1"/>
    </source>
</evidence>
<proteinExistence type="predicted"/>
<protein>
    <submittedName>
        <fullName evidence="1">Uncharacterized protein</fullName>
    </submittedName>
</protein>
<evidence type="ECO:0000313" key="2">
    <source>
        <dbReference type="Proteomes" id="UP000004291"/>
    </source>
</evidence>
<dbReference type="HOGENOM" id="CLU_2752308_0_0_5"/>
<reference evidence="1 2" key="1">
    <citation type="submission" date="2007-10" db="EMBL/GenBank/DDBJ databases">
        <authorList>
            <person name="Wagner-Dobler I."/>
            <person name="Ferriera S."/>
            <person name="Johnson J."/>
            <person name="Kravitz S."/>
            <person name="Beeson K."/>
            <person name="Sutton G."/>
            <person name="Rogers Y.-H."/>
            <person name="Friedman R."/>
            <person name="Frazier M."/>
            <person name="Venter J.C."/>
        </authorList>
    </citation>
    <scope>NUCLEOTIDE SEQUENCE [LARGE SCALE GENOMIC DNA]</scope>
    <source>
        <strain evidence="1 2">DFL-43</strain>
    </source>
</reference>
<comment type="caution">
    <text evidence="1">The sequence shown here is derived from an EMBL/GenBank/DDBJ whole genome shotgun (WGS) entry which is preliminary data.</text>
</comment>
<reference evidence="1 2" key="2">
    <citation type="submission" date="2012-06" db="EMBL/GenBank/DDBJ databases">
        <authorList>
            <person name="Fiebig A."/>
        </authorList>
    </citation>
    <scope>NUCLEOTIDE SEQUENCE [LARGE SCALE GENOMIC DNA]</scope>
    <source>
        <strain evidence="1 2">DFL-43</strain>
    </source>
</reference>